<keyword evidence="3" id="KW-0413">Isomerase</keyword>
<dbReference type="GO" id="GO:0016853">
    <property type="term" value="F:isomerase activity"/>
    <property type="evidence" value="ECO:0007669"/>
    <property type="project" value="UniProtKB-KW"/>
</dbReference>
<dbReference type="EMBL" id="FOTY01000002">
    <property type="protein sequence ID" value="SFL54314.1"/>
    <property type="molecule type" value="Genomic_DNA"/>
</dbReference>
<dbReference type="PANTHER" id="PTHR13887:SF47">
    <property type="entry name" value="CLPXP ADAPTER PROTEIN SPXH"/>
    <property type="match status" value="1"/>
</dbReference>
<dbReference type="HAMAP" id="MF_02245">
    <property type="entry name" value="Adapter_SpxH"/>
    <property type="match status" value="1"/>
</dbReference>
<evidence type="ECO:0000256" key="1">
    <source>
        <dbReference type="ARBA" id="ARBA00022490"/>
    </source>
</evidence>
<gene>
    <name evidence="2" type="primary">spxH</name>
    <name evidence="3" type="ORF">SAMN04488054_10278</name>
</gene>
<dbReference type="SUPFAM" id="SSF52833">
    <property type="entry name" value="Thioredoxin-like"/>
    <property type="match status" value="1"/>
</dbReference>
<sequence length="307" mass="34934">MNQKDNQLNCDEQLGICGLSPEESATLEPKTSKKLELYVFVDPLCPDCWAFEPTLKKLMLEYSHYFSMRFFVAAHLDAWNTSDKNESTTHKNMAERYEQTAANTGMPCDGDVWLENPVNSPYAPSIAVKAAEMQGRQLGTVFFRRLREMLFLDKRNIADESVLIECADLVGLDVEEFKKDIHSDCAINALQCDVKTTKEMEVDSTPTFLFFNDCVEDGGVKVPGLYSFDVYVEIMKEMLGETPVPKERISLEAFMDQHKLAATKEVAVVYDWSERTAKAKLNELALQQKIEQVPVKHGTFWRVIRSS</sequence>
<comment type="similarity">
    <text evidence="2">Belongs to the SpxH family.</text>
</comment>
<organism evidence="3 4">
    <name type="scientific">Salibacterium qingdaonense</name>
    <dbReference type="NCBI Taxonomy" id="266892"/>
    <lineage>
        <taxon>Bacteria</taxon>
        <taxon>Bacillati</taxon>
        <taxon>Bacillota</taxon>
        <taxon>Bacilli</taxon>
        <taxon>Bacillales</taxon>
        <taxon>Bacillaceae</taxon>
    </lineage>
</organism>
<evidence type="ECO:0000313" key="4">
    <source>
        <dbReference type="Proteomes" id="UP000199668"/>
    </source>
</evidence>
<dbReference type="InterPro" id="IPR046404">
    <property type="entry name" value="Adapter_SpxH"/>
</dbReference>
<comment type="function">
    <text evidence="2">Adapter protein required for efficient degradation of Spx by ClpXP under non-stress conditions. Interaction with Spx stabilizes Spx and exposes the C-terminus of Spx for recognition and proteolysis by ClpXP.</text>
</comment>
<evidence type="ECO:0000313" key="3">
    <source>
        <dbReference type="EMBL" id="SFL54314.1"/>
    </source>
</evidence>
<keyword evidence="1 2" id="KW-0963">Cytoplasm</keyword>
<protein>
    <recommendedName>
        <fullName evidence="2">ClpXP adapter protein SpxH</fullName>
    </recommendedName>
</protein>
<proteinExistence type="inferred from homology"/>
<dbReference type="AlphaFoldDB" id="A0A1I4IJ48"/>
<comment type="subunit">
    <text evidence="2">Interacts with Spx.</text>
</comment>
<name>A0A1I4IJ48_9BACI</name>
<dbReference type="Pfam" id="PF13743">
    <property type="entry name" value="Thioredoxin_5"/>
    <property type="match status" value="1"/>
</dbReference>
<dbReference type="GO" id="GO:0005737">
    <property type="term" value="C:cytoplasm"/>
    <property type="evidence" value="ECO:0007669"/>
    <property type="project" value="UniProtKB-SubCell"/>
</dbReference>
<dbReference type="OrthoDB" id="9813770at2"/>
<comment type="subcellular location">
    <subcellularLocation>
        <location evidence="2">Cytoplasm</location>
    </subcellularLocation>
</comment>
<dbReference type="STRING" id="266892.SAMN04488054_10278"/>
<dbReference type="PANTHER" id="PTHR13887">
    <property type="entry name" value="GLUTATHIONE S-TRANSFERASE KAPPA"/>
    <property type="match status" value="1"/>
</dbReference>
<accession>A0A1I4IJ48</accession>
<dbReference type="Proteomes" id="UP000199668">
    <property type="component" value="Unassembled WGS sequence"/>
</dbReference>
<dbReference type="InterPro" id="IPR036249">
    <property type="entry name" value="Thioredoxin-like_sf"/>
</dbReference>
<dbReference type="RefSeq" id="WP_090925360.1">
    <property type="nucleotide sequence ID" value="NZ_FOTY01000002.1"/>
</dbReference>
<dbReference type="Gene3D" id="3.40.30.10">
    <property type="entry name" value="Glutaredoxin"/>
    <property type="match status" value="1"/>
</dbReference>
<keyword evidence="4" id="KW-1185">Reference proteome</keyword>
<evidence type="ECO:0000256" key="2">
    <source>
        <dbReference type="HAMAP-Rule" id="MF_02245"/>
    </source>
</evidence>
<reference evidence="3 4" key="1">
    <citation type="submission" date="2016-10" db="EMBL/GenBank/DDBJ databases">
        <authorList>
            <person name="de Groot N.N."/>
        </authorList>
    </citation>
    <scope>NUCLEOTIDE SEQUENCE [LARGE SCALE GENOMIC DNA]</scope>
    <source>
        <strain evidence="3 4">CGMCC 1.6134</strain>
    </source>
</reference>
<dbReference type="CDD" id="cd03025">
    <property type="entry name" value="DsbA_FrnE_like"/>
    <property type="match status" value="1"/>
</dbReference>